<evidence type="ECO:0000313" key="10">
    <source>
        <dbReference type="EMBL" id="MXP13798.1"/>
    </source>
</evidence>
<comment type="subcellular location">
    <subcellularLocation>
        <location evidence="1">Cell inner membrane</location>
        <topology evidence="1">Multi-pass membrane protein</topology>
    </subcellularLocation>
</comment>
<keyword evidence="3" id="KW-1003">Cell membrane</keyword>
<evidence type="ECO:0000256" key="5">
    <source>
        <dbReference type="ARBA" id="ARBA00022692"/>
    </source>
</evidence>
<dbReference type="PANTHER" id="PTHR30574:SF1">
    <property type="entry name" value="SULPHUR TRANSPORT DOMAIN-CONTAINING PROTEIN"/>
    <property type="match status" value="1"/>
</dbReference>
<feature type="transmembrane region" description="Helical" evidence="9">
    <location>
        <begin position="124"/>
        <end position="144"/>
    </location>
</feature>
<evidence type="ECO:0000256" key="8">
    <source>
        <dbReference type="ARBA" id="ARBA00035655"/>
    </source>
</evidence>
<evidence type="ECO:0000256" key="4">
    <source>
        <dbReference type="ARBA" id="ARBA00022519"/>
    </source>
</evidence>
<organism evidence="10 11">
    <name type="scientific">Allopontixanthobacter confluentis</name>
    <dbReference type="NCBI Taxonomy" id="1849021"/>
    <lineage>
        <taxon>Bacteria</taxon>
        <taxon>Pseudomonadati</taxon>
        <taxon>Pseudomonadota</taxon>
        <taxon>Alphaproteobacteria</taxon>
        <taxon>Sphingomonadales</taxon>
        <taxon>Erythrobacteraceae</taxon>
        <taxon>Allopontixanthobacter</taxon>
    </lineage>
</organism>
<comment type="similarity">
    <text evidence="8">Belongs to the TsuA/YedE (TC 9.B.102) family.</text>
</comment>
<evidence type="ECO:0000256" key="7">
    <source>
        <dbReference type="ARBA" id="ARBA00023136"/>
    </source>
</evidence>
<dbReference type="EMBL" id="WTYU01000001">
    <property type="protein sequence ID" value="MXP13798.1"/>
    <property type="molecule type" value="Genomic_DNA"/>
</dbReference>
<reference evidence="10 11" key="1">
    <citation type="submission" date="2019-12" db="EMBL/GenBank/DDBJ databases">
        <title>Genomic-based taxomic classification of the family Erythrobacteraceae.</title>
        <authorList>
            <person name="Xu L."/>
        </authorList>
    </citation>
    <scope>NUCLEOTIDE SEQUENCE [LARGE SCALE GENOMIC DNA]</scope>
    <source>
        <strain evidence="10 11">KCTC 52259</strain>
    </source>
</reference>
<feature type="transmembrane region" description="Helical" evidence="9">
    <location>
        <begin position="87"/>
        <end position="104"/>
    </location>
</feature>
<protein>
    <submittedName>
        <fullName evidence="10">YeeE/YedE family protein</fullName>
    </submittedName>
</protein>
<accession>A0A6L7GFP9</accession>
<keyword evidence="5 9" id="KW-0812">Transmembrane</keyword>
<dbReference type="InterPro" id="IPR007272">
    <property type="entry name" value="Sulf_transp_TsuA/YedE"/>
</dbReference>
<keyword evidence="7 9" id="KW-0472">Membrane</keyword>
<gene>
    <name evidence="10" type="ORF">GRI44_03410</name>
</gene>
<feature type="transmembrane region" description="Helical" evidence="9">
    <location>
        <begin position="15"/>
        <end position="36"/>
    </location>
</feature>
<dbReference type="Pfam" id="PF04143">
    <property type="entry name" value="Sulf_transp"/>
    <property type="match status" value="1"/>
</dbReference>
<dbReference type="PANTHER" id="PTHR30574">
    <property type="entry name" value="INNER MEMBRANE PROTEIN YEDE"/>
    <property type="match status" value="1"/>
</dbReference>
<evidence type="ECO:0000256" key="6">
    <source>
        <dbReference type="ARBA" id="ARBA00022989"/>
    </source>
</evidence>
<sequence>MIIPGFPGAAPVEGLAGGLLIGLAAAIMLLGAGRIAGVSGMAARAVGLSKGGTPWPMAALFVGGLALGAALFTMLNGPVEATYPPSAGWLVAGGLIVGFGTRMGSGCTSGHGVCGMSRLSPRSLLATITFIGSGMATVAIINALGGGWS</sequence>
<proteinExistence type="inferred from homology"/>
<dbReference type="OrthoDB" id="9814020at2"/>
<evidence type="ECO:0000313" key="11">
    <source>
        <dbReference type="Proteomes" id="UP000473531"/>
    </source>
</evidence>
<evidence type="ECO:0000256" key="3">
    <source>
        <dbReference type="ARBA" id="ARBA00022475"/>
    </source>
</evidence>
<comment type="caution">
    <text evidence="10">The sequence shown here is derived from an EMBL/GenBank/DDBJ whole genome shotgun (WGS) entry which is preliminary data.</text>
</comment>
<dbReference type="Proteomes" id="UP000473531">
    <property type="component" value="Unassembled WGS sequence"/>
</dbReference>
<name>A0A6L7GFP9_9SPHN</name>
<keyword evidence="11" id="KW-1185">Reference proteome</keyword>
<keyword evidence="6 9" id="KW-1133">Transmembrane helix</keyword>
<dbReference type="GO" id="GO:0005886">
    <property type="term" value="C:plasma membrane"/>
    <property type="evidence" value="ECO:0007669"/>
    <property type="project" value="UniProtKB-SubCell"/>
</dbReference>
<feature type="transmembrane region" description="Helical" evidence="9">
    <location>
        <begin position="57"/>
        <end position="75"/>
    </location>
</feature>
<evidence type="ECO:0000256" key="2">
    <source>
        <dbReference type="ARBA" id="ARBA00022448"/>
    </source>
</evidence>
<keyword evidence="4" id="KW-0997">Cell inner membrane</keyword>
<evidence type="ECO:0000256" key="9">
    <source>
        <dbReference type="SAM" id="Phobius"/>
    </source>
</evidence>
<evidence type="ECO:0000256" key="1">
    <source>
        <dbReference type="ARBA" id="ARBA00004429"/>
    </source>
</evidence>
<dbReference type="RefSeq" id="WP_160600037.1">
    <property type="nucleotide sequence ID" value="NZ_WTYU01000001.1"/>
</dbReference>
<keyword evidence="2" id="KW-0813">Transport</keyword>
<dbReference type="AlphaFoldDB" id="A0A6L7GFP9"/>